<evidence type="ECO:0000313" key="1">
    <source>
        <dbReference type="EMBL" id="MBA5777229.1"/>
    </source>
</evidence>
<protein>
    <submittedName>
        <fullName evidence="1">DUF2336 domain-containing protein</fullName>
    </submittedName>
</protein>
<comment type="caution">
    <text evidence="1">The sequence shown here is derived from an EMBL/GenBank/DDBJ whole genome shotgun (WGS) entry which is preliminary data.</text>
</comment>
<dbReference type="Proteomes" id="UP000541109">
    <property type="component" value="Unassembled WGS sequence"/>
</dbReference>
<gene>
    <name evidence="1" type="ORF">H2509_08825</name>
</gene>
<evidence type="ECO:0000313" key="2">
    <source>
        <dbReference type="Proteomes" id="UP000541109"/>
    </source>
</evidence>
<dbReference type="RefSeq" id="WP_182164420.1">
    <property type="nucleotide sequence ID" value="NZ_JACFXV010000048.1"/>
</dbReference>
<dbReference type="AlphaFoldDB" id="A0A839AF91"/>
<proteinExistence type="predicted"/>
<accession>A0A839AF91</accession>
<name>A0A839AF91_9HYPH</name>
<dbReference type="InterPro" id="IPR019285">
    <property type="entry name" value="DUF2336"/>
</dbReference>
<keyword evidence="2" id="KW-1185">Reference proteome</keyword>
<dbReference type="Pfam" id="PF10098">
    <property type="entry name" value="DUF2336"/>
    <property type="match status" value="1"/>
</dbReference>
<dbReference type="EMBL" id="JACFXV010000048">
    <property type="protein sequence ID" value="MBA5777229.1"/>
    <property type="molecule type" value="Genomic_DNA"/>
</dbReference>
<organism evidence="1 2">
    <name type="scientific">Stappia albiluteola</name>
    <dbReference type="NCBI Taxonomy" id="2758565"/>
    <lineage>
        <taxon>Bacteria</taxon>
        <taxon>Pseudomonadati</taxon>
        <taxon>Pseudomonadota</taxon>
        <taxon>Alphaproteobacteria</taxon>
        <taxon>Hyphomicrobiales</taxon>
        <taxon>Stappiaceae</taxon>
        <taxon>Stappia</taxon>
    </lineage>
</organism>
<reference evidence="1 2" key="1">
    <citation type="submission" date="2020-07" db="EMBL/GenBank/DDBJ databases">
        <title>Stappia sp., F7233, whole genome shotgun sequencing project.</title>
        <authorList>
            <person name="Jiang S."/>
            <person name="Liu Z.W."/>
            <person name="Du Z.J."/>
        </authorList>
    </citation>
    <scope>NUCLEOTIDE SEQUENCE [LARGE SCALE GENOMIC DNA]</scope>
    <source>
        <strain evidence="1 2">F7233</strain>
    </source>
</reference>
<sequence length="353" mass="39517">MLNELVRLARDATPASRGKLLQRVADVFLDGIGGHSQAELELFCDVILRLLDTTSVADRAALSRRIAPVAGTPQPIAIRLAKDDITVAAPMLEMSPALSEADLMKLARRMPQTHLEAIARRANMNPRLCDTLIERGKTRVWREIAANTSIRMSDWGLRTLAKHALKDVPLREHMANRRDLTPLICEWLLPHVNPTTRLRLQAIMSGSDPMETSDVNRIRQDLRRRLGVYLDNCDATRLWGLVENGDSSLNDLLVLLFDEKRINDAVALLAKATDRPATDIQTAMFKAPIDELIELALAAGVTDHTFLAIAQLRCRQLRMPDSQAVRWLELYRSMRAGARIGIRPDTRAGRPLN</sequence>